<keyword evidence="1" id="KW-0732">Signal</keyword>
<accession>A0AAE0I9S6</accession>
<evidence type="ECO:0000313" key="3">
    <source>
        <dbReference type="Proteomes" id="UP001286456"/>
    </source>
</evidence>
<feature type="chain" id="PRO_5042096439" description="Secreted protein" evidence="1">
    <location>
        <begin position="18"/>
        <end position="72"/>
    </location>
</feature>
<proteinExistence type="predicted"/>
<sequence length="72" mass="7840">MPIPIPIHGLLLRVCGAVESCCKACLGLKPTCSSGLWALGWGPRLPCEWCPHSCPVTSVCCRMSVPWTRLLF</sequence>
<organism evidence="2 3">
    <name type="scientific">Cercophora scortea</name>
    <dbReference type="NCBI Taxonomy" id="314031"/>
    <lineage>
        <taxon>Eukaryota</taxon>
        <taxon>Fungi</taxon>
        <taxon>Dikarya</taxon>
        <taxon>Ascomycota</taxon>
        <taxon>Pezizomycotina</taxon>
        <taxon>Sordariomycetes</taxon>
        <taxon>Sordariomycetidae</taxon>
        <taxon>Sordariales</taxon>
        <taxon>Lasiosphaeriaceae</taxon>
        <taxon>Cercophora</taxon>
    </lineage>
</organism>
<evidence type="ECO:0008006" key="4">
    <source>
        <dbReference type="Google" id="ProtNLM"/>
    </source>
</evidence>
<comment type="caution">
    <text evidence="2">The sequence shown here is derived from an EMBL/GenBank/DDBJ whole genome shotgun (WGS) entry which is preliminary data.</text>
</comment>
<gene>
    <name evidence="2" type="ORF">B0T19DRAFT_431762</name>
</gene>
<reference evidence="2" key="1">
    <citation type="journal article" date="2023" name="Mol. Phylogenet. Evol.">
        <title>Genome-scale phylogeny and comparative genomics of the fungal order Sordariales.</title>
        <authorList>
            <person name="Hensen N."/>
            <person name="Bonometti L."/>
            <person name="Westerberg I."/>
            <person name="Brannstrom I.O."/>
            <person name="Guillou S."/>
            <person name="Cros-Aarteil S."/>
            <person name="Calhoun S."/>
            <person name="Haridas S."/>
            <person name="Kuo A."/>
            <person name="Mondo S."/>
            <person name="Pangilinan J."/>
            <person name="Riley R."/>
            <person name="LaButti K."/>
            <person name="Andreopoulos B."/>
            <person name="Lipzen A."/>
            <person name="Chen C."/>
            <person name="Yan M."/>
            <person name="Daum C."/>
            <person name="Ng V."/>
            <person name="Clum A."/>
            <person name="Steindorff A."/>
            <person name="Ohm R.A."/>
            <person name="Martin F."/>
            <person name="Silar P."/>
            <person name="Natvig D.O."/>
            <person name="Lalanne C."/>
            <person name="Gautier V."/>
            <person name="Ament-Velasquez S.L."/>
            <person name="Kruys A."/>
            <person name="Hutchinson M.I."/>
            <person name="Powell A.J."/>
            <person name="Barry K."/>
            <person name="Miller A.N."/>
            <person name="Grigoriev I.V."/>
            <person name="Debuchy R."/>
            <person name="Gladieux P."/>
            <person name="Hiltunen Thoren M."/>
            <person name="Johannesson H."/>
        </authorList>
    </citation>
    <scope>NUCLEOTIDE SEQUENCE</scope>
    <source>
        <strain evidence="2">SMH4131-1</strain>
    </source>
</reference>
<feature type="signal peptide" evidence="1">
    <location>
        <begin position="1"/>
        <end position="17"/>
    </location>
</feature>
<dbReference type="EMBL" id="JAUEPO010000005">
    <property type="protein sequence ID" value="KAK3321189.1"/>
    <property type="molecule type" value="Genomic_DNA"/>
</dbReference>
<protein>
    <recommendedName>
        <fullName evidence="4">Secreted protein</fullName>
    </recommendedName>
</protein>
<dbReference type="Proteomes" id="UP001286456">
    <property type="component" value="Unassembled WGS sequence"/>
</dbReference>
<reference evidence="2" key="2">
    <citation type="submission" date="2023-06" db="EMBL/GenBank/DDBJ databases">
        <authorList>
            <consortium name="Lawrence Berkeley National Laboratory"/>
            <person name="Haridas S."/>
            <person name="Hensen N."/>
            <person name="Bonometti L."/>
            <person name="Westerberg I."/>
            <person name="Brannstrom I.O."/>
            <person name="Guillou S."/>
            <person name="Cros-Aarteil S."/>
            <person name="Calhoun S."/>
            <person name="Kuo A."/>
            <person name="Mondo S."/>
            <person name="Pangilinan J."/>
            <person name="Riley R."/>
            <person name="Labutti K."/>
            <person name="Andreopoulos B."/>
            <person name="Lipzen A."/>
            <person name="Chen C."/>
            <person name="Yanf M."/>
            <person name="Daum C."/>
            <person name="Ng V."/>
            <person name="Clum A."/>
            <person name="Steindorff A."/>
            <person name="Ohm R."/>
            <person name="Martin F."/>
            <person name="Silar P."/>
            <person name="Natvig D."/>
            <person name="Lalanne C."/>
            <person name="Gautier V."/>
            <person name="Ament-Velasquez S.L."/>
            <person name="Kruys A."/>
            <person name="Hutchinson M.I."/>
            <person name="Powell A.J."/>
            <person name="Barry K."/>
            <person name="Miller A.N."/>
            <person name="Grigoriev I.V."/>
            <person name="Debuchy R."/>
            <person name="Gladieux P."/>
            <person name="Thoren M.H."/>
            <person name="Johannesson H."/>
        </authorList>
    </citation>
    <scope>NUCLEOTIDE SEQUENCE</scope>
    <source>
        <strain evidence="2">SMH4131-1</strain>
    </source>
</reference>
<keyword evidence="3" id="KW-1185">Reference proteome</keyword>
<evidence type="ECO:0000313" key="2">
    <source>
        <dbReference type="EMBL" id="KAK3321189.1"/>
    </source>
</evidence>
<name>A0AAE0I9S6_9PEZI</name>
<evidence type="ECO:0000256" key="1">
    <source>
        <dbReference type="SAM" id="SignalP"/>
    </source>
</evidence>
<dbReference type="AlphaFoldDB" id="A0AAE0I9S6"/>